<keyword evidence="12" id="KW-1015">Disulfide bond</keyword>
<evidence type="ECO:0000256" key="3">
    <source>
        <dbReference type="ARBA" id="ARBA00022475"/>
    </source>
</evidence>
<dbReference type="KEGG" id="psco:LY89DRAFT_219329"/>
<feature type="compositionally biased region" description="Low complexity" evidence="14">
    <location>
        <begin position="490"/>
        <end position="507"/>
    </location>
</feature>
<feature type="active site" evidence="11">
    <location>
        <position position="148"/>
    </location>
</feature>
<keyword evidence="6 13" id="KW-0064">Aspartyl protease</keyword>
<dbReference type="AlphaFoldDB" id="A0A194WVM4"/>
<reference evidence="17 18" key="1">
    <citation type="submission" date="2015-10" db="EMBL/GenBank/DDBJ databases">
        <title>Full genome of DAOMC 229536 Phialocephala scopiformis, a fungal endophyte of spruce producing the potent anti-insectan compound rugulosin.</title>
        <authorList>
            <consortium name="DOE Joint Genome Institute"/>
            <person name="Walker A.K."/>
            <person name="Frasz S.L."/>
            <person name="Seifert K.A."/>
            <person name="Miller J.D."/>
            <person name="Mondo S.J."/>
            <person name="Labutti K."/>
            <person name="Lipzen A."/>
            <person name="Dockter R."/>
            <person name="Kennedy M."/>
            <person name="Grigoriev I.V."/>
            <person name="Spatafora J.W."/>
        </authorList>
    </citation>
    <scope>NUCLEOTIDE SEQUENCE [LARGE SCALE GENOMIC DNA]</scope>
    <source>
        <strain evidence="17 18">CBS 120377</strain>
    </source>
</reference>
<dbReference type="InterPro" id="IPR034164">
    <property type="entry name" value="Pepsin-like_dom"/>
</dbReference>
<dbReference type="GO" id="GO:0006508">
    <property type="term" value="P:proteolysis"/>
    <property type="evidence" value="ECO:0007669"/>
    <property type="project" value="UniProtKB-KW"/>
</dbReference>
<evidence type="ECO:0000256" key="7">
    <source>
        <dbReference type="ARBA" id="ARBA00022801"/>
    </source>
</evidence>
<comment type="subcellular location">
    <subcellularLocation>
        <location evidence="1">Cell membrane</location>
    </subcellularLocation>
</comment>
<evidence type="ECO:0000256" key="12">
    <source>
        <dbReference type="PIRSR" id="PIRSR601461-2"/>
    </source>
</evidence>
<feature type="chain" id="PRO_5008267578" evidence="15">
    <location>
        <begin position="20"/>
        <end position="556"/>
    </location>
</feature>
<feature type="signal peptide" evidence="15">
    <location>
        <begin position="1"/>
        <end position="19"/>
    </location>
</feature>
<dbReference type="PROSITE" id="PS00141">
    <property type="entry name" value="ASP_PROTEASE"/>
    <property type="match status" value="1"/>
</dbReference>
<dbReference type="PANTHER" id="PTHR47966:SF75">
    <property type="entry name" value="ENDOPEPTIDASE (CTSD), PUTATIVE (AFU_ORTHOLOGUE AFUA_4G07040)-RELATED"/>
    <property type="match status" value="1"/>
</dbReference>
<evidence type="ECO:0000259" key="16">
    <source>
        <dbReference type="PROSITE" id="PS51767"/>
    </source>
</evidence>
<dbReference type="FunFam" id="2.40.70.10:FF:000085">
    <property type="entry name" value="Aspartic-type endopeptidase (CtsD), putative"/>
    <property type="match status" value="1"/>
</dbReference>
<keyword evidence="9" id="KW-0325">Glycoprotein</keyword>
<dbReference type="Proteomes" id="UP000070700">
    <property type="component" value="Unassembled WGS sequence"/>
</dbReference>
<dbReference type="Pfam" id="PF00026">
    <property type="entry name" value="Asp"/>
    <property type="match status" value="1"/>
</dbReference>
<dbReference type="PROSITE" id="PS51767">
    <property type="entry name" value="PEPTIDASE_A1"/>
    <property type="match status" value="1"/>
</dbReference>
<keyword evidence="4 13" id="KW-0645">Protease</keyword>
<feature type="region of interest" description="Disordered" evidence="14">
    <location>
        <begin position="490"/>
        <end position="533"/>
    </location>
</feature>
<dbReference type="InterPro" id="IPR033121">
    <property type="entry name" value="PEPTIDASE_A1"/>
</dbReference>
<gene>
    <name evidence="17" type="ORF">LY89DRAFT_219329</name>
</gene>
<organism evidence="17 18">
    <name type="scientific">Mollisia scopiformis</name>
    <name type="common">Conifer needle endophyte fungus</name>
    <name type="synonym">Phialocephala scopiformis</name>
    <dbReference type="NCBI Taxonomy" id="149040"/>
    <lineage>
        <taxon>Eukaryota</taxon>
        <taxon>Fungi</taxon>
        <taxon>Dikarya</taxon>
        <taxon>Ascomycota</taxon>
        <taxon>Pezizomycotina</taxon>
        <taxon>Leotiomycetes</taxon>
        <taxon>Helotiales</taxon>
        <taxon>Mollisiaceae</taxon>
        <taxon>Mollisia</taxon>
    </lineage>
</organism>
<evidence type="ECO:0000256" key="5">
    <source>
        <dbReference type="ARBA" id="ARBA00022729"/>
    </source>
</evidence>
<proteinExistence type="inferred from homology"/>
<evidence type="ECO:0000256" key="6">
    <source>
        <dbReference type="ARBA" id="ARBA00022750"/>
    </source>
</evidence>
<evidence type="ECO:0000256" key="2">
    <source>
        <dbReference type="ARBA" id="ARBA00007447"/>
    </source>
</evidence>
<dbReference type="CDD" id="cd05471">
    <property type="entry name" value="pepsin_like"/>
    <property type="match status" value="1"/>
</dbReference>
<feature type="compositionally biased region" description="Polar residues" evidence="14">
    <location>
        <begin position="508"/>
        <end position="517"/>
    </location>
</feature>
<keyword evidence="3" id="KW-1003">Cell membrane</keyword>
<sequence length="556" mass="57463">MRAFTILLGLIALATTASAFYPWYPDYRCAETHNCVEAKDSDEGQIVGRGNGLTLKIAQRLPETDEASVNRIRHLGEQLKRKYNRGSPVKNENAPVRIAKRTNTYSIMPAATPTQASSAGIDQDGTDYSYFAQVQLGSTNTPVYLLLDTGADSSWVMGSTCNSGPCTIHDLYNPTTSSTYKALGESFAVQYGSGSVSGTTGTDDLTLAGLKLPITLGVVNMTSNDFNNFPMDGILGLSLGKSDNPSYIDSLIASKALKSNIFGMSLNRASDGPNTGEINFGAVDTTRFTGDLSYTAVSSIGGGFWSIPMANAGFGTTEAGITTKLAYIDTGTSFIFCSPDDAAIFHAVIPGATTTDNVTWHVPCTTTTSVTFTFGSTAFPVSSKDWVSPPSSGVCTSNIYGHDIVSGNWLLGDTFLKNVYAVFDADQSRVGFAQKTAAATASTTTSAATIASTGMPSSTAGTLSTTDSNGPLPGTVATGTSATFTGSTLVSATSGGTTPTSSAASPGLNGQETSNSGTAVAQTTAAASPTATKNSGLRVRSSLYAACLGLLLALIT</sequence>
<evidence type="ECO:0000313" key="17">
    <source>
        <dbReference type="EMBL" id="KUJ12015.1"/>
    </source>
</evidence>
<feature type="region of interest" description="Disordered" evidence="14">
    <location>
        <begin position="445"/>
        <end position="478"/>
    </location>
</feature>
<evidence type="ECO:0000256" key="10">
    <source>
        <dbReference type="ARBA" id="ARBA00023288"/>
    </source>
</evidence>
<accession>A0A194WVM4</accession>
<evidence type="ECO:0000256" key="15">
    <source>
        <dbReference type="SAM" id="SignalP"/>
    </source>
</evidence>
<evidence type="ECO:0000256" key="9">
    <source>
        <dbReference type="ARBA" id="ARBA00023180"/>
    </source>
</evidence>
<keyword evidence="7 13" id="KW-0378">Hydrolase</keyword>
<evidence type="ECO:0000256" key="14">
    <source>
        <dbReference type="SAM" id="MobiDB-lite"/>
    </source>
</evidence>
<dbReference type="GO" id="GO:0004190">
    <property type="term" value="F:aspartic-type endopeptidase activity"/>
    <property type="evidence" value="ECO:0007669"/>
    <property type="project" value="UniProtKB-KW"/>
</dbReference>
<dbReference type="SUPFAM" id="SSF50630">
    <property type="entry name" value="Acid proteases"/>
    <property type="match status" value="1"/>
</dbReference>
<dbReference type="GO" id="GO:0005886">
    <property type="term" value="C:plasma membrane"/>
    <property type="evidence" value="ECO:0007669"/>
    <property type="project" value="UniProtKB-SubCell"/>
</dbReference>
<feature type="compositionally biased region" description="Low complexity" evidence="14">
    <location>
        <begin position="518"/>
        <end position="532"/>
    </location>
</feature>
<dbReference type="InterPro" id="IPR001461">
    <property type="entry name" value="Aspartic_peptidase_A1"/>
</dbReference>
<keyword evidence="10" id="KW-0449">Lipoprotein</keyword>
<dbReference type="PRINTS" id="PR00792">
    <property type="entry name" value="PEPSIN"/>
</dbReference>
<evidence type="ECO:0000256" key="13">
    <source>
        <dbReference type="RuleBase" id="RU000454"/>
    </source>
</evidence>
<evidence type="ECO:0000313" key="18">
    <source>
        <dbReference type="Proteomes" id="UP000070700"/>
    </source>
</evidence>
<name>A0A194WVM4_MOLSC</name>
<dbReference type="EMBL" id="KQ947425">
    <property type="protein sequence ID" value="KUJ12015.1"/>
    <property type="molecule type" value="Genomic_DNA"/>
</dbReference>
<dbReference type="InterPro" id="IPR021109">
    <property type="entry name" value="Peptidase_aspartic_dom_sf"/>
</dbReference>
<evidence type="ECO:0000256" key="11">
    <source>
        <dbReference type="PIRSR" id="PIRSR601461-1"/>
    </source>
</evidence>
<dbReference type="OrthoDB" id="660550at2759"/>
<comment type="similarity">
    <text evidence="2 13">Belongs to the peptidase A1 family.</text>
</comment>
<feature type="disulfide bond" evidence="12">
    <location>
        <begin position="364"/>
        <end position="395"/>
    </location>
</feature>
<dbReference type="FunFam" id="2.40.70.10:FF:000060">
    <property type="entry name" value="Aspartic-type endopeptidase ctsD"/>
    <property type="match status" value="1"/>
</dbReference>
<feature type="disulfide bond" evidence="12">
    <location>
        <begin position="161"/>
        <end position="166"/>
    </location>
</feature>
<dbReference type="Gene3D" id="2.40.70.10">
    <property type="entry name" value="Acid Proteases"/>
    <property type="match status" value="2"/>
</dbReference>
<evidence type="ECO:0000256" key="1">
    <source>
        <dbReference type="ARBA" id="ARBA00004236"/>
    </source>
</evidence>
<evidence type="ECO:0000256" key="4">
    <source>
        <dbReference type="ARBA" id="ARBA00022670"/>
    </source>
</evidence>
<feature type="active site" evidence="11">
    <location>
        <position position="329"/>
    </location>
</feature>
<evidence type="ECO:0000256" key="8">
    <source>
        <dbReference type="ARBA" id="ARBA00023136"/>
    </source>
</evidence>
<keyword evidence="5 15" id="KW-0732">Signal</keyword>
<feature type="compositionally biased region" description="Polar residues" evidence="14">
    <location>
        <begin position="454"/>
        <end position="469"/>
    </location>
</feature>
<feature type="domain" description="Peptidase A1" evidence="16">
    <location>
        <begin position="130"/>
        <end position="433"/>
    </location>
</feature>
<dbReference type="GeneID" id="28815652"/>
<dbReference type="RefSeq" id="XP_018066370.1">
    <property type="nucleotide sequence ID" value="XM_018205926.1"/>
</dbReference>
<keyword evidence="18" id="KW-1185">Reference proteome</keyword>
<dbReference type="InterPro" id="IPR001969">
    <property type="entry name" value="Aspartic_peptidase_AS"/>
</dbReference>
<protein>
    <submittedName>
        <fullName evidence="17">Acid protease</fullName>
    </submittedName>
</protein>
<dbReference type="InParanoid" id="A0A194WVM4"/>
<keyword evidence="8" id="KW-0472">Membrane</keyword>
<dbReference type="PANTHER" id="PTHR47966">
    <property type="entry name" value="BETA-SITE APP-CLEAVING ENZYME, ISOFORM A-RELATED"/>
    <property type="match status" value="1"/>
</dbReference>